<keyword evidence="3" id="KW-1185">Reference proteome</keyword>
<keyword evidence="1" id="KW-1133">Transmembrane helix</keyword>
<keyword evidence="1" id="KW-0812">Transmembrane</keyword>
<keyword evidence="1" id="KW-0472">Membrane</keyword>
<evidence type="ECO:0000313" key="3">
    <source>
        <dbReference type="Proteomes" id="UP001328107"/>
    </source>
</evidence>
<dbReference type="AlphaFoldDB" id="A0AAN5I311"/>
<organism evidence="2 3">
    <name type="scientific">Pristionchus mayeri</name>
    <dbReference type="NCBI Taxonomy" id="1317129"/>
    <lineage>
        <taxon>Eukaryota</taxon>
        <taxon>Metazoa</taxon>
        <taxon>Ecdysozoa</taxon>
        <taxon>Nematoda</taxon>
        <taxon>Chromadorea</taxon>
        <taxon>Rhabditida</taxon>
        <taxon>Rhabditina</taxon>
        <taxon>Diplogasteromorpha</taxon>
        <taxon>Diplogasteroidea</taxon>
        <taxon>Neodiplogasteridae</taxon>
        <taxon>Pristionchus</taxon>
    </lineage>
</organism>
<dbReference type="EMBL" id="BTRK01000004">
    <property type="protein sequence ID" value="GMR49844.1"/>
    <property type="molecule type" value="Genomic_DNA"/>
</dbReference>
<name>A0AAN5I311_9BILA</name>
<gene>
    <name evidence="2" type="ORF">PMAYCL1PPCAC_20039</name>
</gene>
<accession>A0AAN5I311</accession>
<proteinExistence type="predicted"/>
<evidence type="ECO:0000256" key="1">
    <source>
        <dbReference type="SAM" id="Phobius"/>
    </source>
</evidence>
<reference evidence="3" key="1">
    <citation type="submission" date="2022-10" db="EMBL/GenBank/DDBJ databases">
        <title>Genome assembly of Pristionchus species.</title>
        <authorList>
            <person name="Yoshida K."/>
            <person name="Sommer R.J."/>
        </authorList>
    </citation>
    <scope>NUCLEOTIDE SEQUENCE [LARGE SCALE GENOMIC DNA]</scope>
    <source>
        <strain evidence="3">RS5460</strain>
    </source>
</reference>
<protein>
    <submittedName>
        <fullName evidence="2">Uncharacterized protein</fullName>
    </submittedName>
</protein>
<comment type="caution">
    <text evidence="2">The sequence shown here is derived from an EMBL/GenBank/DDBJ whole genome shotgun (WGS) entry which is preliminary data.</text>
</comment>
<dbReference type="Proteomes" id="UP001328107">
    <property type="component" value="Unassembled WGS sequence"/>
</dbReference>
<feature type="transmembrane region" description="Helical" evidence="1">
    <location>
        <begin position="60"/>
        <end position="89"/>
    </location>
</feature>
<evidence type="ECO:0000313" key="2">
    <source>
        <dbReference type="EMBL" id="GMR49844.1"/>
    </source>
</evidence>
<sequence length="131" mass="15498">MFQTSNVQSIDNNTLGFVDYRSPFLHFLLHSDLLLDSFSPFSLPIKCSTLPRFFRLNPRLLYTFFILLIDGLVYRLQIWLLSTLLLLIIDLRLDRLQPRPLSILLLLLIDRCLDRLEIKKYKSIIENGWSE</sequence>